<keyword evidence="1" id="KW-0472">Membrane</keyword>
<dbReference type="EMBL" id="CH464491">
    <property type="protein sequence ID" value="EAN79627.1"/>
    <property type="molecule type" value="Genomic_DNA"/>
</dbReference>
<keyword evidence="3" id="KW-1185">Reference proteome</keyword>
<organism evidence="2 3">
    <name type="scientific">Trypanosoma brucei brucei (strain 927/4 GUTat10.1)</name>
    <dbReference type="NCBI Taxonomy" id="185431"/>
    <lineage>
        <taxon>Eukaryota</taxon>
        <taxon>Discoba</taxon>
        <taxon>Euglenozoa</taxon>
        <taxon>Kinetoplastea</taxon>
        <taxon>Metakinetoplastina</taxon>
        <taxon>Trypanosomatida</taxon>
        <taxon>Trypanosomatidae</taxon>
        <taxon>Trypanosoma</taxon>
    </lineage>
</organism>
<evidence type="ECO:0008006" key="4">
    <source>
        <dbReference type="Google" id="ProtNLM"/>
    </source>
</evidence>
<gene>
    <name evidence="2" type="ORF">Tb11.02.4490</name>
</gene>
<keyword evidence="1" id="KW-0812">Transmembrane</keyword>
<evidence type="ECO:0000313" key="2">
    <source>
        <dbReference type="EMBL" id="EAN79627.1"/>
    </source>
</evidence>
<dbReference type="RefSeq" id="XP_828739.1">
    <property type="nucleotide sequence ID" value="XM_823646.1"/>
</dbReference>
<feature type="transmembrane region" description="Helical" evidence="1">
    <location>
        <begin position="51"/>
        <end position="67"/>
    </location>
</feature>
<protein>
    <recommendedName>
        <fullName evidence="4">T. brucei spp.-specific protein</fullName>
    </recommendedName>
</protein>
<dbReference type="Proteomes" id="UP000008524">
    <property type="component" value="Chromosome 11"/>
</dbReference>
<name>Q385A4_TRYB2</name>
<feature type="transmembrane region" description="Helical" evidence="1">
    <location>
        <begin position="147"/>
        <end position="174"/>
    </location>
</feature>
<dbReference type="GeneID" id="3665827"/>
<evidence type="ECO:0000313" key="3">
    <source>
        <dbReference type="Proteomes" id="UP000008524"/>
    </source>
</evidence>
<dbReference type="VEuPathDB" id="TriTrypDB:Tb927.11.6650"/>
<accession>Q385A4</accession>
<reference evidence="2 3" key="1">
    <citation type="journal article" date="2005" name="Science">
        <title>Comparative genomics of trypanosomatid parasitic protozoa.</title>
        <authorList>
            <person name="El-Sayed N.M."/>
            <person name="Myler P.J."/>
            <person name="Blandin G."/>
            <person name="Berriman M."/>
            <person name="Crabtree J."/>
            <person name="Aggarwal G."/>
            <person name="Caler E."/>
            <person name="Renauld H."/>
            <person name="Worthey E.A."/>
            <person name="Hertz-Fowler C."/>
            <person name="Ghedin E."/>
            <person name="Peacock C."/>
            <person name="Bartholomeu D.C."/>
            <person name="Haas B.J."/>
            <person name="Tran A.N."/>
            <person name="Wortman J.R."/>
            <person name="Alsmark U.C."/>
            <person name="Angiuoli S."/>
            <person name="Anupama A."/>
            <person name="Badger J."/>
            <person name="Bringaud F."/>
            <person name="Cadag E."/>
            <person name="Carlton J.M."/>
            <person name="Cerqueira G.C."/>
            <person name="Creasy T."/>
            <person name="Delcher A.L."/>
            <person name="Djikeng A."/>
            <person name="Embley T.M."/>
            <person name="Hauser C."/>
            <person name="Ivens A.C."/>
            <person name="Kummerfeld S.K."/>
            <person name="Pereira-Leal J.B."/>
            <person name="Nilsson D."/>
            <person name="Peterson J."/>
            <person name="Salzberg S.L."/>
            <person name="Shallom J."/>
            <person name="Silva J.C."/>
            <person name="Sundaram J."/>
            <person name="Westenberger S."/>
            <person name="White O."/>
            <person name="Melville S.E."/>
            <person name="Donelson J.E."/>
            <person name="Andersson B."/>
            <person name="Stuart K.D."/>
            <person name="Hall N."/>
        </authorList>
    </citation>
    <scope>NUCLEOTIDE SEQUENCE [LARGE SCALE GENOMIC DNA]</scope>
    <source>
        <strain evidence="2 3">927/4 GUTat10.1</strain>
    </source>
</reference>
<proteinExistence type="predicted"/>
<evidence type="ECO:0000256" key="1">
    <source>
        <dbReference type="SAM" id="Phobius"/>
    </source>
</evidence>
<sequence>MVKPAVFPPVGGGNPEPVDGVGAGFRGPETVMPLLTAGAGRVRERRFQRQFGFWFVALAVAAPWWVLRSRAGNRQSTGDDVRDLFASTCATTGGVGYILYAGGSAVLIICGPRVFSSAFMEGDTLMLFADAIFLTNWPQFSMRRKNIHVTCVYVCVCVCVCGSSFSPVLMVAYVTVRKLRKVLLLPASDAIQGKNRGHYRKFFVFGRERACVATLKDFKRVLSLWKKSVVTKPPGCL</sequence>
<keyword evidence="1" id="KW-1133">Transmembrane helix</keyword>
<dbReference type="InParanoid" id="Q385A4"/>
<reference evidence="2 3" key="2">
    <citation type="journal article" date="2005" name="Science">
        <title>The genome of the African trypanosome Trypanosoma brucei.</title>
        <authorList>
            <person name="Berriman M."/>
            <person name="Ghedin E."/>
            <person name="Hertz-Fowler C."/>
            <person name="Blandin G."/>
            <person name="Renauld H."/>
            <person name="Bartholomeu D.C."/>
            <person name="Lennard N.J."/>
            <person name="Caler E."/>
            <person name="Hamlin N.E."/>
            <person name="Haas B."/>
            <person name="Bohme U."/>
            <person name="Hannick L."/>
            <person name="Aslett M.A."/>
            <person name="Shallom J."/>
            <person name="Marcello L."/>
            <person name="Hou L."/>
            <person name="Wickstead B."/>
            <person name="Alsmark U.C."/>
            <person name="Arrowsmith C."/>
            <person name="Atkin R.J."/>
            <person name="Barron A.J."/>
            <person name="Bringaud F."/>
            <person name="Brooks K."/>
            <person name="Carrington M."/>
            <person name="Cherevach I."/>
            <person name="Chillingworth T.J."/>
            <person name="Churcher C."/>
            <person name="Clark L.N."/>
            <person name="Corton C.H."/>
            <person name="Cronin A."/>
            <person name="Davies R.M."/>
            <person name="Doggett J."/>
            <person name="Djikeng A."/>
            <person name="Feldblyum T."/>
            <person name="Field M.C."/>
            <person name="Fraser A."/>
            <person name="Goodhead I."/>
            <person name="Hance Z."/>
            <person name="Harper D."/>
            <person name="Harris B.R."/>
            <person name="Hauser H."/>
            <person name="Hostetler J."/>
            <person name="Ivens A."/>
            <person name="Jagels K."/>
            <person name="Johnson D."/>
            <person name="Johnson J."/>
            <person name="Jones K."/>
            <person name="Kerhornou A.X."/>
            <person name="Koo H."/>
            <person name="Larke N."/>
            <person name="Landfear S."/>
            <person name="Larkin C."/>
            <person name="Leech V."/>
            <person name="Line A."/>
            <person name="Lord A."/>
            <person name="Macleod A."/>
            <person name="Mooney P.J."/>
            <person name="Moule S."/>
            <person name="Martin D.M."/>
            <person name="Morgan G.W."/>
            <person name="Mungall K."/>
            <person name="Norbertczak H."/>
            <person name="Ormond D."/>
            <person name="Pai G."/>
            <person name="Peacock C.S."/>
            <person name="Peterson J."/>
            <person name="Quail M.A."/>
            <person name="Rabbinowitsch E."/>
            <person name="Rajandream M.A."/>
            <person name="Reitter C."/>
            <person name="Salzberg S.L."/>
            <person name="Sanders M."/>
            <person name="Schobel S."/>
            <person name="Sharp S."/>
            <person name="Simmonds M."/>
            <person name="Simpson A.J."/>
            <person name="Tallon L."/>
            <person name="Turner C.M."/>
            <person name="Tait A."/>
            <person name="Tivey A.R."/>
            <person name="Van Aken S."/>
            <person name="Walker D."/>
            <person name="Wanless D."/>
            <person name="Wang S."/>
            <person name="White B."/>
            <person name="White O."/>
            <person name="Whitehead S."/>
            <person name="Woodward J."/>
            <person name="Wortman J."/>
            <person name="Adams M.D."/>
            <person name="Embley T.M."/>
            <person name="Gull K."/>
            <person name="Ullu E."/>
            <person name="Barry J.D."/>
            <person name="Fairlamb A.H."/>
            <person name="Opperdoes F."/>
            <person name="Barrell B.G."/>
            <person name="Donelson J.E."/>
            <person name="Hall N."/>
            <person name="Fraser C.M."/>
            <person name="Melville S.E."/>
            <person name="El-Sayed N.M."/>
        </authorList>
    </citation>
    <scope>NUCLEOTIDE SEQUENCE [LARGE SCALE GENOMIC DNA]</scope>
    <source>
        <strain evidence="2 3">927/4 GUTat10.1</strain>
    </source>
</reference>
<dbReference type="KEGG" id="tbr:Tb11.02.4490"/>
<dbReference type="PaxDb" id="5691-EAN79627"/>
<dbReference type="AlphaFoldDB" id="Q385A4"/>